<keyword evidence="3" id="KW-1185">Reference proteome</keyword>
<proteinExistence type="predicted"/>
<protein>
    <submittedName>
        <fullName evidence="2">Sulfate transporter/antisigma-factor antagonist STAS</fullName>
    </submittedName>
</protein>
<evidence type="ECO:0000313" key="3">
    <source>
        <dbReference type="Proteomes" id="UP000036923"/>
    </source>
</evidence>
<dbReference type="InterPro" id="IPR036513">
    <property type="entry name" value="STAS_dom_sf"/>
</dbReference>
<dbReference type="InterPro" id="IPR002645">
    <property type="entry name" value="STAS_dom"/>
</dbReference>
<gene>
    <name evidence="2" type="ORF">Bccel_5240</name>
</gene>
<sequence length="127" mass="14114">MNKDLNSDILLISESITERNQIIKFNGCLVFNTSQMAKAKINKILIDAEGYILDFSGITKIDSAGFGVIFNFMSKKPQKSAVVAVVKDLFIIELFKVTKVDQILPLCSSIEDAAEIIDFMMVKNTMA</sequence>
<feature type="domain" description="STAS" evidence="1">
    <location>
        <begin position="22"/>
        <end position="117"/>
    </location>
</feature>
<dbReference type="RefSeq" id="WP_036943614.1">
    <property type="nucleotide sequence ID" value="NZ_JQKC01000022.1"/>
</dbReference>
<dbReference type="EMBL" id="LGTC01000001">
    <property type="protein sequence ID" value="KNY29963.1"/>
    <property type="molecule type" value="Genomic_DNA"/>
</dbReference>
<dbReference type="CDD" id="cd07043">
    <property type="entry name" value="STAS_anti-anti-sigma_factors"/>
    <property type="match status" value="1"/>
</dbReference>
<dbReference type="OrthoDB" id="9793697at2"/>
<reference evidence="3" key="1">
    <citation type="submission" date="2015-07" db="EMBL/GenBank/DDBJ databases">
        <title>Near-Complete Genome Sequence of the Cellulolytic Bacterium Bacteroides (Pseudobacteroides) cellulosolvens ATCC 35603.</title>
        <authorList>
            <person name="Dassa B."/>
            <person name="Utturkar S.M."/>
            <person name="Klingeman D.M."/>
            <person name="Hurt R.A."/>
            <person name="Keller M."/>
            <person name="Xu J."/>
            <person name="Reddy Y.H.K."/>
            <person name="Borovok I."/>
            <person name="Grinberg I.R."/>
            <person name="Lamed R."/>
            <person name="Zhivin O."/>
            <person name="Bayer E.A."/>
            <person name="Brown S.D."/>
        </authorList>
    </citation>
    <scope>NUCLEOTIDE SEQUENCE [LARGE SCALE GENOMIC DNA]</scope>
    <source>
        <strain evidence="3">DSM 2933</strain>
    </source>
</reference>
<organism evidence="2 3">
    <name type="scientific">Pseudobacteroides cellulosolvens ATCC 35603 = DSM 2933</name>
    <dbReference type="NCBI Taxonomy" id="398512"/>
    <lineage>
        <taxon>Bacteria</taxon>
        <taxon>Bacillati</taxon>
        <taxon>Bacillota</taxon>
        <taxon>Clostridia</taxon>
        <taxon>Eubacteriales</taxon>
        <taxon>Oscillospiraceae</taxon>
        <taxon>Pseudobacteroides</taxon>
    </lineage>
</organism>
<dbReference type="AlphaFoldDB" id="A0A0L6JVV0"/>
<dbReference type="STRING" id="398512.Bccel_5240"/>
<dbReference type="SUPFAM" id="SSF52091">
    <property type="entry name" value="SpoIIaa-like"/>
    <property type="match status" value="1"/>
</dbReference>
<dbReference type="Proteomes" id="UP000036923">
    <property type="component" value="Unassembled WGS sequence"/>
</dbReference>
<accession>A0A0L6JVV0</accession>
<evidence type="ECO:0000259" key="1">
    <source>
        <dbReference type="PROSITE" id="PS50801"/>
    </source>
</evidence>
<dbReference type="PROSITE" id="PS50801">
    <property type="entry name" value="STAS"/>
    <property type="match status" value="1"/>
</dbReference>
<evidence type="ECO:0000313" key="2">
    <source>
        <dbReference type="EMBL" id="KNY29963.1"/>
    </source>
</evidence>
<name>A0A0L6JVV0_9FIRM</name>
<dbReference type="Gene3D" id="3.30.750.24">
    <property type="entry name" value="STAS domain"/>
    <property type="match status" value="1"/>
</dbReference>
<dbReference type="Pfam" id="PF01740">
    <property type="entry name" value="STAS"/>
    <property type="match status" value="1"/>
</dbReference>
<comment type="caution">
    <text evidence="2">The sequence shown here is derived from an EMBL/GenBank/DDBJ whole genome shotgun (WGS) entry which is preliminary data.</text>
</comment>